<dbReference type="PANTHER" id="PTHR28263">
    <property type="entry name" value="GOLGI TO ER TRAFFIC PROTEIN 2"/>
    <property type="match status" value="1"/>
</dbReference>
<evidence type="ECO:0000313" key="6">
    <source>
        <dbReference type="EMBL" id="KAK0522272.1"/>
    </source>
</evidence>
<feature type="compositionally biased region" description="Low complexity" evidence="4">
    <location>
        <begin position="18"/>
        <end position="37"/>
    </location>
</feature>
<evidence type="ECO:0000256" key="5">
    <source>
        <dbReference type="SAM" id="Phobius"/>
    </source>
</evidence>
<evidence type="ECO:0000313" key="7">
    <source>
        <dbReference type="Proteomes" id="UP001176521"/>
    </source>
</evidence>
<protein>
    <recommendedName>
        <fullName evidence="8">Golgi to ER traffic protein 2</fullName>
    </recommendedName>
</protein>
<feature type="compositionally biased region" description="Low complexity" evidence="4">
    <location>
        <begin position="83"/>
        <end position="92"/>
    </location>
</feature>
<feature type="transmembrane region" description="Helical" evidence="5">
    <location>
        <begin position="374"/>
        <end position="399"/>
    </location>
</feature>
<feature type="compositionally biased region" description="Low complexity" evidence="4">
    <location>
        <begin position="217"/>
        <end position="229"/>
    </location>
</feature>
<feature type="compositionally biased region" description="Gly residues" evidence="4">
    <location>
        <begin position="201"/>
        <end position="214"/>
    </location>
</feature>
<dbReference type="EMBL" id="JAPDMQ010000599">
    <property type="protein sequence ID" value="KAK0522272.1"/>
    <property type="molecule type" value="Genomic_DNA"/>
</dbReference>
<feature type="region of interest" description="Disordered" evidence="4">
    <location>
        <begin position="1"/>
        <end position="143"/>
    </location>
</feature>
<dbReference type="Proteomes" id="UP001176521">
    <property type="component" value="Unassembled WGS sequence"/>
</dbReference>
<feature type="region of interest" description="Disordered" evidence="4">
    <location>
        <begin position="201"/>
        <end position="229"/>
    </location>
</feature>
<evidence type="ECO:0008006" key="8">
    <source>
        <dbReference type="Google" id="ProtNLM"/>
    </source>
</evidence>
<keyword evidence="3 5" id="KW-0472">Membrane</keyword>
<evidence type="ECO:0000256" key="1">
    <source>
        <dbReference type="ARBA" id="ARBA00022692"/>
    </source>
</evidence>
<evidence type="ECO:0000256" key="4">
    <source>
        <dbReference type="SAM" id="MobiDB-lite"/>
    </source>
</evidence>
<reference evidence="6" key="1">
    <citation type="journal article" date="2023" name="PhytoFront">
        <title>Draft Genome Resources of Seven Strains of Tilletia horrida, Causal Agent of Kernel Smut of Rice.</title>
        <authorList>
            <person name="Khanal S."/>
            <person name="Antony Babu S."/>
            <person name="Zhou X.G."/>
        </authorList>
    </citation>
    <scope>NUCLEOTIDE SEQUENCE</scope>
    <source>
        <strain evidence="6">TX3</strain>
    </source>
</reference>
<evidence type="ECO:0000256" key="3">
    <source>
        <dbReference type="ARBA" id="ARBA00023136"/>
    </source>
</evidence>
<name>A0AAN6G5Y9_9BASI</name>
<gene>
    <name evidence="6" type="ORF">OC842_006511</name>
</gene>
<organism evidence="6 7">
    <name type="scientific">Tilletia horrida</name>
    <dbReference type="NCBI Taxonomy" id="155126"/>
    <lineage>
        <taxon>Eukaryota</taxon>
        <taxon>Fungi</taxon>
        <taxon>Dikarya</taxon>
        <taxon>Basidiomycota</taxon>
        <taxon>Ustilaginomycotina</taxon>
        <taxon>Exobasidiomycetes</taxon>
        <taxon>Tilletiales</taxon>
        <taxon>Tilletiaceae</taxon>
        <taxon>Tilletia</taxon>
    </lineage>
</organism>
<accession>A0AAN6G5Y9</accession>
<dbReference type="PANTHER" id="PTHR28263:SF1">
    <property type="entry name" value="GOLGI TO ER TRAFFIC PROTEIN 2"/>
    <property type="match status" value="1"/>
</dbReference>
<sequence>MADDDAAPPQSPHPDAPTAPTSGTSTPTTPSSSSADAAKARREARKAKILGSGSDRLARITRSGRGADAETLYPSSPSPGPVPNAGSSSPGATAGGGTNRSTGARAPSPYLDEEPLGGPLAGLTRADDPLGLGPGAGFGDGQGTGGGFDLAAMLTRLQQHAAAAQGQGGAGAGGEGEGGAGGLPFDINQLLALAGMAQGGGGGPGGAGGAGGPPGSAPGSSAQAAAPPQGKIGRTALDKAFDLLRALIMIVFAFLAVSSLFSRPSTDLLTGTGAKEGILSTDDHQAHLLQRWASLAYRKPAEWEAQFFQMESFGLTSSTVPIFWLFISVELALQSSRILLFANRPPPPSILNTALNILPVPPQLAQLIRTGASYVGLLSALLNDLAIVLFGVGLTILWAQWKTGMSHEGASALGGVWDAAKEGHAAAVFDQATATAAAAASTISESASAAFEAVTQAVNAGAEAAAQRAAEL</sequence>
<proteinExistence type="predicted"/>
<evidence type="ECO:0000256" key="2">
    <source>
        <dbReference type="ARBA" id="ARBA00022989"/>
    </source>
</evidence>
<feature type="compositionally biased region" description="Gly residues" evidence="4">
    <location>
        <begin position="132"/>
        <end position="143"/>
    </location>
</feature>
<keyword evidence="1 5" id="KW-0812">Transmembrane</keyword>
<dbReference type="GO" id="GO:0006890">
    <property type="term" value="P:retrograde vesicle-mediated transport, Golgi to endoplasmic reticulum"/>
    <property type="evidence" value="ECO:0007669"/>
    <property type="project" value="TreeGrafter"/>
</dbReference>
<comment type="caution">
    <text evidence="6">The sequence shown here is derived from an EMBL/GenBank/DDBJ whole genome shotgun (WGS) entry which is preliminary data.</text>
</comment>
<dbReference type="InterPro" id="IPR028143">
    <property type="entry name" value="Get2/sif1"/>
</dbReference>
<dbReference type="AlphaFoldDB" id="A0AAN6G5Y9"/>
<feature type="transmembrane region" description="Helical" evidence="5">
    <location>
        <begin position="243"/>
        <end position="261"/>
    </location>
</feature>
<keyword evidence="2 5" id="KW-1133">Transmembrane helix</keyword>
<keyword evidence="7" id="KW-1185">Reference proteome</keyword>